<evidence type="ECO:0000313" key="2">
    <source>
        <dbReference type="EMBL" id="EJK77083.1"/>
    </source>
</evidence>
<evidence type="ECO:0000313" key="3">
    <source>
        <dbReference type="Proteomes" id="UP000266841"/>
    </source>
</evidence>
<protein>
    <submittedName>
        <fullName evidence="2">Uncharacterized protein</fullName>
    </submittedName>
</protein>
<keyword evidence="3" id="KW-1185">Reference proteome</keyword>
<dbReference type="EMBL" id="AGNL01001340">
    <property type="protein sequence ID" value="EJK77083.1"/>
    <property type="molecule type" value="Genomic_DNA"/>
</dbReference>
<name>K0TEF3_THAOC</name>
<proteinExistence type="predicted"/>
<feature type="compositionally biased region" description="Low complexity" evidence="1">
    <location>
        <begin position="13"/>
        <end position="23"/>
    </location>
</feature>
<dbReference type="AlphaFoldDB" id="K0TEF3"/>
<sequence>MSTGDDDGGGAAGSNSSRGTSSALEVRGGSPAVDIVVPPIAQGGLGIGASQFAGNLSTVATGQSGQPIHMLLGKLMMTSQDREREDPPLVAPSSTRAHTPLLPMFESFSVRAHQERMQRGEDARVERAQIHQERMRRDENAHQERMRRYEGEREDKAQERLEREQECEERKRLGEERNALLGLIAALTLKKPGSEIDQEKFASVVAEKVVSGKTGPIRLSIIRLSLLTSSRKP</sequence>
<gene>
    <name evidence="2" type="ORF">THAOC_01119</name>
</gene>
<evidence type="ECO:0000256" key="1">
    <source>
        <dbReference type="SAM" id="MobiDB-lite"/>
    </source>
</evidence>
<feature type="region of interest" description="Disordered" evidence="1">
    <location>
        <begin position="1"/>
        <end position="26"/>
    </location>
</feature>
<accession>K0TEF3</accession>
<comment type="caution">
    <text evidence="2">The sequence shown here is derived from an EMBL/GenBank/DDBJ whole genome shotgun (WGS) entry which is preliminary data.</text>
</comment>
<feature type="region of interest" description="Disordered" evidence="1">
    <location>
        <begin position="131"/>
        <end position="161"/>
    </location>
</feature>
<organism evidence="2 3">
    <name type="scientific">Thalassiosira oceanica</name>
    <name type="common">Marine diatom</name>
    <dbReference type="NCBI Taxonomy" id="159749"/>
    <lineage>
        <taxon>Eukaryota</taxon>
        <taxon>Sar</taxon>
        <taxon>Stramenopiles</taxon>
        <taxon>Ochrophyta</taxon>
        <taxon>Bacillariophyta</taxon>
        <taxon>Coscinodiscophyceae</taxon>
        <taxon>Thalassiosirophycidae</taxon>
        <taxon>Thalassiosirales</taxon>
        <taxon>Thalassiosiraceae</taxon>
        <taxon>Thalassiosira</taxon>
    </lineage>
</organism>
<dbReference type="Proteomes" id="UP000266841">
    <property type="component" value="Unassembled WGS sequence"/>
</dbReference>
<reference evidence="2 3" key="1">
    <citation type="journal article" date="2012" name="Genome Biol.">
        <title>Genome and low-iron response of an oceanic diatom adapted to chronic iron limitation.</title>
        <authorList>
            <person name="Lommer M."/>
            <person name="Specht M."/>
            <person name="Roy A.S."/>
            <person name="Kraemer L."/>
            <person name="Andreson R."/>
            <person name="Gutowska M.A."/>
            <person name="Wolf J."/>
            <person name="Bergner S.V."/>
            <person name="Schilhabel M.B."/>
            <person name="Klostermeier U.C."/>
            <person name="Beiko R.G."/>
            <person name="Rosenstiel P."/>
            <person name="Hippler M."/>
            <person name="Laroche J."/>
        </authorList>
    </citation>
    <scope>NUCLEOTIDE SEQUENCE [LARGE SCALE GENOMIC DNA]</scope>
    <source>
        <strain evidence="2 3">CCMP1005</strain>
    </source>
</reference>